<evidence type="ECO:0000313" key="3">
    <source>
        <dbReference type="Proteomes" id="UP000183190"/>
    </source>
</evidence>
<dbReference type="Proteomes" id="UP000183190">
    <property type="component" value="Unassembled WGS sequence"/>
</dbReference>
<feature type="transmembrane region" description="Helical" evidence="1">
    <location>
        <begin position="20"/>
        <end position="41"/>
    </location>
</feature>
<evidence type="ECO:0000313" key="2">
    <source>
        <dbReference type="EMBL" id="SEH38460.1"/>
    </source>
</evidence>
<name>A0A1H6HTS5_RUMFL</name>
<reference evidence="2 3" key="1">
    <citation type="submission" date="2016-10" db="EMBL/GenBank/DDBJ databases">
        <authorList>
            <person name="de Groot N.N."/>
        </authorList>
    </citation>
    <scope>NUCLEOTIDE SEQUENCE [LARGE SCALE GENOMIC DNA]</scope>
    <source>
        <strain evidence="2 3">YAD2003</strain>
    </source>
</reference>
<sequence>MKKREGKRKSPFTSYNDGRIYGFFVMLSFDALALIYCIYLCKKRDLPLNSLLGLFSIRHGSPYIWAFTVIGLYYLITWIIYKIRCHIIIKNGELHSSAELIDFDYVSKLGTRSRYYSYKVKLPDGRIIKTEKYMFNNYYELVSKKCTVYEYKGRYYCTKFR</sequence>
<proteinExistence type="predicted"/>
<evidence type="ECO:0000256" key="1">
    <source>
        <dbReference type="SAM" id="Phobius"/>
    </source>
</evidence>
<accession>A0A1H6HTS5</accession>
<keyword evidence="1" id="KW-1133">Transmembrane helix</keyword>
<dbReference type="RefSeq" id="WP_074714078.1">
    <property type="nucleotide sequence ID" value="NZ_FNWV01000001.1"/>
</dbReference>
<protein>
    <submittedName>
        <fullName evidence="2">Uncharacterized protein</fullName>
    </submittedName>
</protein>
<organism evidence="2 3">
    <name type="scientific">Ruminococcus flavefaciens</name>
    <dbReference type="NCBI Taxonomy" id="1265"/>
    <lineage>
        <taxon>Bacteria</taxon>
        <taxon>Bacillati</taxon>
        <taxon>Bacillota</taxon>
        <taxon>Clostridia</taxon>
        <taxon>Eubacteriales</taxon>
        <taxon>Oscillospiraceae</taxon>
        <taxon>Ruminococcus</taxon>
    </lineage>
</organism>
<keyword evidence="1" id="KW-0472">Membrane</keyword>
<keyword evidence="1" id="KW-0812">Transmembrane</keyword>
<dbReference type="AlphaFoldDB" id="A0A1H6HTS5"/>
<dbReference type="EMBL" id="FNWV01000001">
    <property type="protein sequence ID" value="SEH38460.1"/>
    <property type="molecule type" value="Genomic_DNA"/>
</dbReference>
<feature type="transmembrane region" description="Helical" evidence="1">
    <location>
        <begin position="62"/>
        <end position="81"/>
    </location>
</feature>
<dbReference type="OrthoDB" id="1820716at2"/>
<gene>
    <name evidence="2" type="ORF">SAMN02910265_00237</name>
</gene>